<dbReference type="RefSeq" id="WP_011647548.1">
    <property type="nucleotide sequence ID" value="NZ_ARYI01000004.1"/>
</dbReference>
<feature type="transmembrane region" description="Helical" evidence="3">
    <location>
        <begin position="122"/>
        <end position="143"/>
    </location>
</feature>
<dbReference type="PROSITE" id="PS50887">
    <property type="entry name" value="GGDEF"/>
    <property type="match status" value="1"/>
</dbReference>
<dbReference type="InterPro" id="IPR043128">
    <property type="entry name" value="Rev_trsase/Diguanyl_cyclase"/>
</dbReference>
<feature type="domain" description="GGDEF" evidence="4">
    <location>
        <begin position="258"/>
        <end position="390"/>
    </location>
</feature>
<keyword evidence="3" id="KW-0472">Membrane</keyword>
<reference evidence="5 6" key="1">
    <citation type="submission" date="2013-04" db="EMBL/GenBank/DDBJ databases">
        <title>Hyphomonas hirschiana VP5 Genome Sequencing.</title>
        <authorList>
            <person name="Lai Q."/>
            <person name="Shao Z."/>
        </authorList>
    </citation>
    <scope>NUCLEOTIDE SEQUENCE [LARGE SCALE GENOMIC DNA]</scope>
    <source>
        <strain evidence="5 6">VP5</strain>
    </source>
</reference>
<dbReference type="GO" id="GO:0052621">
    <property type="term" value="F:diguanylate cyclase activity"/>
    <property type="evidence" value="ECO:0007669"/>
    <property type="project" value="UniProtKB-EC"/>
</dbReference>
<feature type="transmembrane region" description="Helical" evidence="3">
    <location>
        <begin position="34"/>
        <end position="58"/>
    </location>
</feature>
<name>A0A059FXK9_9PROT</name>
<evidence type="ECO:0000313" key="5">
    <source>
        <dbReference type="EMBL" id="KCZ95342.1"/>
    </source>
</evidence>
<dbReference type="NCBIfam" id="TIGR00254">
    <property type="entry name" value="GGDEF"/>
    <property type="match status" value="1"/>
</dbReference>
<dbReference type="EC" id="2.7.7.65" evidence="1"/>
<dbReference type="GO" id="GO:1902201">
    <property type="term" value="P:negative regulation of bacterial-type flagellum-dependent cell motility"/>
    <property type="evidence" value="ECO:0007669"/>
    <property type="project" value="TreeGrafter"/>
</dbReference>
<dbReference type="PATRIC" id="fig|1280951.3.peg.1355"/>
<dbReference type="InterPro" id="IPR050469">
    <property type="entry name" value="Diguanylate_Cyclase"/>
</dbReference>
<keyword evidence="3" id="KW-0812">Transmembrane</keyword>
<dbReference type="Gene3D" id="3.30.70.270">
    <property type="match status" value="1"/>
</dbReference>
<dbReference type="SMART" id="SM00267">
    <property type="entry name" value="GGDEF"/>
    <property type="match status" value="1"/>
</dbReference>
<feature type="transmembrane region" description="Helical" evidence="3">
    <location>
        <begin position="198"/>
        <end position="220"/>
    </location>
</feature>
<evidence type="ECO:0000256" key="2">
    <source>
        <dbReference type="ARBA" id="ARBA00034247"/>
    </source>
</evidence>
<dbReference type="PANTHER" id="PTHR45138:SF9">
    <property type="entry name" value="DIGUANYLATE CYCLASE DGCM-RELATED"/>
    <property type="match status" value="1"/>
</dbReference>
<feature type="transmembrane region" description="Helical" evidence="3">
    <location>
        <begin position="155"/>
        <end position="178"/>
    </location>
</feature>
<evidence type="ECO:0000313" key="6">
    <source>
        <dbReference type="Proteomes" id="UP000025061"/>
    </source>
</evidence>
<dbReference type="CDD" id="cd01949">
    <property type="entry name" value="GGDEF"/>
    <property type="match status" value="1"/>
</dbReference>
<dbReference type="GO" id="GO:0005886">
    <property type="term" value="C:plasma membrane"/>
    <property type="evidence" value="ECO:0007669"/>
    <property type="project" value="TreeGrafter"/>
</dbReference>
<dbReference type="GO" id="GO:0043709">
    <property type="term" value="P:cell adhesion involved in single-species biofilm formation"/>
    <property type="evidence" value="ECO:0007669"/>
    <property type="project" value="TreeGrafter"/>
</dbReference>
<evidence type="ECO:0000256" key="3">
    <source>
        <dbReference type="SAM" id="Phobius"/>
    </source>
</evidence>
<feature type="transmembrane region" description="Helical" evidence="3">
    <location>
        <begin position="96"/>
        <end position="116"/>
    </location>
</feature>
<dbReference type="Pfam" id="PF00990">
    <property type="entry name" value="GGDEF"/>
    <property type="match status" value="1"/>
</dbReference>
<dbReference type="InterPro" id="IPR000160">
    <property type="entry name" value="GGDEF_dom"/>
</dbReference>
<keyword evidence="3" id="KW-1133">Transmembrane helix</keyword>
<sequence>MSAQFFIMLLNPGIGALLAAAFCMLWLNQRDKSYVMLASAGYAMTALGFFIQDVAFQYIAAPLPGRAERILSNIGFLSAGWLLTMAVLGRFGIRPSYPVLIVASIVALVGHAWFLLVDPSVAGRVLVVNAALGAMMLMIVVKVAPVRSKHLTDRLLMGVAALAAANYILRPVVILWLTGGIGSSNDFQHSLYWTTVQFTQPLISVAFALTLMVAIAIDLIDQLRHEARADKLSGLLNRGGFEAAADALLKRHKPGHNLPVCLIIADLDHFKQINDTFGHSVGDAVIGLFGRHVAAMTSEEMIAGRIGGEEFAVLLPGHEIQAARLFAESLRACPWDYWSGMLPGGLAPSVSIGVAGGWPGVDLYSLMNNADEALYDAKRAGRDQVRLFGVKPPPVASVTAALSRIRVKS</sequence>
<comment type="caution">
    <text evidence="5">The sequence shown here is derived from an EMBL/GenBank/DDBJ whole genome shotgun (WGS) entry which is preliminary data.</text>
</comment>
<gene>
    <name evidence="5" type="ORF">HHI_06714</name>
</gene>
<accession>A0A059FXK9</accession>
<dbReference type="EMBL" id="ARYI01000004">
    <property type="protein sequence ID" value="KCZ95342.1"/>
    <property type="molecule type" value="Genomic_DNA"/>
</dbReference>
<dbReference type="PANTHER" id="PTHR45138">
    <property type="entry name" value="REGULATORY COMPONENTS OF SENSORY TRANSDUCTION SYSTEM"/>
    <property type="match status" value="1"/>
</dbReference>
<evidence type="ECO:0000259" key="4">
    <source>
        <dbReference type="PROSITE" id="PS50887"/>
    </source>
</evidence>
<keyword evidence="6" id="KW-1185">Reference proteome</keyword>
<protein>
    <recommendedName>
        <fullName evidence="1">diguanylate cyclase</fullName>
        <ecNumber evidence="1">2.7.7.65</ecNumber>
    </recommendedName>
</protein>
<feature type="transmembrane region" description="Helical" evidence="3">
    <location>
        <begin position="70"/>
        <end position="89"/>
    </location>
</feature>
<evidence type="ECO:0000256" key="1">
    <source>
        <dbReference type="ARBA" id="ARBA00012528"/>
    </source>
</evidence>
<dbReference type="InterPro" id="IPR029787">
    <property type="entry name" value="Nucleotide_cyclase"/>
</dbReference>
<dbReference type="Proteomes" id="UP000025061">
    <property type="component" value="Unassembled WGS sequence"/>
</dbReference>
<proteinExistence type="predicted"/>
<feature type="transmembrane region" description="Helical" evidence="3">
    <location>
        <begin position="6"/>
        <end position="27"/>
    </location>
</feature>
<comment type="catalytic activity">
    <reaction evidence="2">
        <text>2 GTP = 3',3'-c-di-GMP + 2 diphosphate</text>
        <dbReference type="Rhea" id="RHEA:24898"/>
        <dbReference type="ChEBI" id="CHEBI:33019"/>
        <dbReference type="ChEBI" id="CHEBI:37565"/>
        <dbReference type="ChEBI" id="CHEBI:58805"/>
        <dbReference type="EC" id="2.7.7.65"/>
    </reaction>
</comment>
<dbReference type="OrthoDB" id="9812260at2"/>
<dbReference type="SUPFAM" id="SSF55073">
    <property type="entry name" value="Nucleotide cyclase"/>
    <property type="match status" value="1"/>
</dbReference>
<organism evidence="5 6">
    <name type="scientific">Hyphomonas hirschiana VP5</name>
    <dbReference type="NCBI Taxonomy" id="1280951"/>
    <lineage>
        <taxon>Bacteria</taxon>
        <taxon>Pseudomonadati</taxon>
        <taxon>Pseudomonadota</taxon>
        <taxon>Alphaproteobacteria</taxon>
        <taxon>Hyphomonadales</taxon>
        <taxon>Hyphomonadaceae</taxon>
        <taxon>Hyphomonas</taxon>
    </lineage>
</organism>
<dbReference type="AlphaFoldDB" id="A0A059FXK9"/>